<keyword evidence="2" id="KW-0472">Membrane</keyword>
<organism evidence="3 4">
    <name type="scientific">Pendulispora albinea</name>
    <dbReference type="NCBI Taxonomy" id="2741071"/>
    <lineage>
        <taxon>Bacteria</taxon>
        <taxon>Pseudomonadati</taxon>
        <taxon>Myxococcota</taxon>
        <taxon>Myxococcia</taxon>
        <taxon>Myxococcales</taxon>
        <taxon>Sorangiineae</taxon>
        <taxon>Pendulisporaceae</taxon>
        <taxon>Pendulispora</taxon>
    </lineage>
</organism>
<accession>A0ABZ2MCB4</accession>
<sequence length="106" mass="12300">MKARVRFHLAARLEAEAAARWYEERQPGLGDDFFVTVEDTIHAIADARNPGTVSPDDPRARRVRLYRFPYFIVFMLRSASEIVIVAVAHAKRRPGYWRERLRSGKT</sequence>
<dbReference type="InterPro" id="IPR007712">
    <property type="entry name" value="RelE/ParE_toxin"/>
</dbReference>
<gene>
    <name evidence="3" type="ORF">LZC94_23420</name>
</gene>
<feature type="transmembrane region" description="Helical" evidence="2">
    <location>
        <begin position="68"/>
        <end position="90"/>
    </location>
</feature>
<dbReference type="RefSeq" id="WP_394829760.1">
    <property type="nucleotide sequence ID" value="NZ_CP089984.1"/>
</dbReference>
<keyword evidence="1" id="KW-1277">Toxin-antitoxin system</keyword>
<dbReference type="Pfam" id="PF05016">
    <property type="entry name" value="ParE_toxin"/>
    <property type="match status" value="1"/>
</dbReference>
<keyword evidence="2" id="KW-0812">Transmembrane</keyword>
<dbReference type="Gene3D" id="3.30.2310.20">
    <property type="entry name" value="RelE-like"/>
    <property type="match status" value="1"/>
</dbReference>
<name>A0ABZ2MCB4_9BACT</name>
<keyword evidence="2" id="KW-1133">Transmembrane helix</keyword>
<keyword evidence="4" id="KW-1185">Reference proteome</keyword>
<evidence type="ECO:0000256" key="1">
    <source>
        <dbReference type="ARBA" id="ARBA00022649"/>
    </source>
</evidence>
<dbReference type="InterPro" id="IPR035093">
    <property type="entry name" value="RelE/ParE_toxin_dom_sf"/>
</dbReference>
<dbReference type="EMBL" id="CP089984">
    <property type="protein sequence ID" value="WXB20155.1"/>
    <property type="molecule type" value="Genomic_DNA"/>
</dbReference>
<dbReference type="Proteomes" id="UP001370348">
    <property type="component" value="Chromosome"/>
</dbReference>
<reference evidence="3 4" key="1">
    <citation type="submission" date="2021-12" db="EMBL/GenBank/DDBJ databases">
        <title>Discovery of the Pendulisporaceae a myxobacterial family with distinct sporulation behavior and unique specialized metabolism.</title>
        <authorList>
            <person name="Garcia R."/>
            <person name="Popoff A."/>
            <person name="Bader C.D."/>
            <person name="Loehr J."/>
            <person name="Walesch S."/>
            <person name="Walt C."/>
            <person name="Boldt J."/>
            <person name="Bunk B."/>
            <person name="Haeckl F.J.F.P.J."/>
            <person name="Gunesch A.P."/>
            <person name="Birkelbach J."/>
            <person name="Nuebel U."/>
            <person name="Pietschmann T."/>
            <person name="Bach T."/>
            <person name="Mueller R."/>
        </authorList>
    </citation>
    <scope>NUCLEOTIDE SEQUENCE [LARGE SCALE GENOMIC DNA]</scope>
    <source>
        <strain evidence="3 4">MSr11954</strain>
    </source>
</reference>
<proteinExistence type="predicted"/>
<evidence type="ECO:0000256" key="2">
    <source>
        <dbReference type="SAM" id="Phobius"/>
    </source>
</evidence>
<evidence type="ECO:0000313" key="4">
    <source>
        <dbReference type="Proteomes" id="UP001370348"/>
    </source>
</evidence>
<protein>
    <submittedName>
        <fullName evidence="3">Type II toxin-antitoxin system RelE/ParE family toxin</fullName>
    </submittedName>
</protein>
<evidence type="ECO:0000313" key="3">
    <source>
        <dbReference type="EMBL" id="WXB20155.1"/>
    </source>
</evidence>